<keyword evidence="6" id="KW-0564">Palmitate</keyword>
<evidence type="ECO:0000256" key="2">
    <source>
        <dbReference type="ARBA" id="ARBA00007886"/>
    </source>
</evidence>
<feature type="domain" description="Spore germination GerAC-like C-terminal" evidence="9">
    <location>
        <begin position="231"/>
        <end position="397"/>
    </location>
</feature>
<keyword evidence="4" id="KW-0732">Signal</keyword>
<dbReference type="InterPro" id="IPR057336">
    <property type="entry name" value="GerAC_N"/>
</dbReference>
<dbReference type="PANTHER" id="PTHR35789:SF1">
    <property type="entry name" value="SPORE GERMINATION PROTEIN B3"/>
    <property type="match status" value="1"/>
</dbReference>
<dbReference type="InterPro" id="IPR008844">
    <property type="entry name" value="Spore_GerAC-like"/>
</dbReference>
<dbReference type="Gene3D" id="3.30.300.210">
    <property type="entry name" value="Nutrient germinant receptor protein C, domain 3"/>
    <property type="match status" value="1"/>
</dbReference>
<evidence type="ECO:0000256" key="7">
    <source>
        <dbReference type="ARBA" id="ARBA00023288"/>
    </source>
</evidence>
<keyword evidence="3" id="KW-0309">Germination</keyword>
<comment type="subcellular location">
    <subcellularLocation>
        <location evidence="1">Membrane</location>
        <topology evidence="1">Lipid-anchor</topology>
    </subcellularLocation>
</comment>
<reference evidence="12" key="1">
    <citation type="journal article" date="2019" name="Int. J. Syst. Evol. Microbiol.">
        <title>The Global Catalogue of Microorganisms (GCM) 10K type strain sequencing project: providing services to taxonomists for standard genome sequencing and annotation.</title>
        <authorList>
            <consortium name="The Broad Institute Genomics Platform"/>
            <consortium name="The Broad Institute Genome Sequencing Center for Infectious Disease"/>
            <person name="Wu L."/>
            <person name="Ma J."/>
        </authorList>
    </citation>
    <scope>NUCLEOTIDE SEQUENCE [LARGE SCALE GENOMIC DNA]</scope>
    <source>
        <strain evidence="12">CCUG 56331</strain>
    </source>
</reference>
<dbReference type="NCBIfam" id="TIGR02887">
    <property type="entry name" value="spore_ger_x_C"/>
    <property type="match status" value="1"/>
</dbReference>
<dbReference type="Pfam" id="PF25198">
    <property type="entry name" value="Spore_GerAC_N"/>
    <property type="match status" value="1"/>
</dbReference>
<accession>A0ABW0RF40</accession>
<name>A0ABW0RF40_9BACL</name>
<comment type="caution">
    <text evidence="11">The sequence shown here is derived from an EMBL/GenBank/DDBJ whole genome shotgun (WGS) entry which is preliminary data.</text>
</comment>
<dbReference type="InterPro" id="IPR046953">
    <property type="entry name" value="Spore_GerAC-like_C"/>
</dbReference>
<evidence type="ECO:0000256" key="1">
    <source>
        <dbReference type="ARBA" id="ARBA00004635"/>
    </source>
</evidence>
<evidence type="ECO:0000256" key="5">
    <source>
        <dbReference type="ARBA" id="ARBA00023136"/>
    </source>
</evidence>
<evidence type="ECO:0000313" key="12">
    <source>
        <dbReference type="Proteomes" id="UP001595978"/>
    </source>
</evidence>
<dbReference type="EMBL" id="JBHSNQ010000055">
    <property type="protein sequence ID" value="MFC5541462.1"/>
    <property type="molecule type" value="Genomic_DNA"/>
</dbReference>
<evidence type="ECO:0000259" key="10">
    <source>
        <dbReference type="Pfam" id="PF25198"/>
    </source>
</evidence>
<comment type="similarity">
    <text evidence="2">Belongs to the GerABKC lipoprotein family.</text>
</comment>
<organism evidence="11 12">
    <name type="scientific">Ureibacillus suwonensis</name>
    <dbReference type="NCBI Taxonomy" id="313007"/>
    <lineage>
        <taxon>Bacteria</taxon>
        <taxon>Bacillati</taxon>
        <taxon>Bacillota</taxon>
        <taxon>Bacilli</taxon>
        <taxon>Bacillales</taxon>
        <taxon>Caryophanaceae</taxon>
        <taxon>Ureibacillus</taxon>
    </lineage>
</organism>
<evidence type="ECO:0000256" key="3">
    <source>
        <dbReference type="ARBA" id="ARBA00022544"/>
    </source>
</evidence>
<proteinExistence type="inferred from homology"/>
<sequence>MKRVLLFMAIIPILMLLSGCWDRYELEERAMILAISIDVTDDREEVEKYEVTHSKGDFPVREDQKYYKLTAQLAVPGKIMLGPGGGETNSEDTDWLLVTYGYTMKDALSNLQQELAEKIYLGHIQIIVVSEEIAKNGISEIMDFLRRDYEVRRSAWLMITDGGEAQDILNATPPIQTVPSLYLSNTLKDAVRFGKLPKEFLGKIWIDFSDIGVDAMIPLVKSMGDHILVHGLAYFKGDKMVGKLTPTDTGAILAIQGMNPAGYSNVVETEDQSGVYLIKPQRRKSKISVKLVDGEPKVTINVKIEGFVEEQNHVNDLSKDRLEELEKTLSNYGEKALSKLMKRLQQDESDILGIGARVRAKYPKYWHEKVKDDKGWYEVYKDLDIQIHLDYKIRRVGMEWK</sequence>
<feature type="coiled-coil region" evidence="8">
    <location>
        <begin position="308"/>
        <end position="335"/>
    </location>
</feature>
<dbReference type="PROSITE" id="PS51257">
    <property type="entry name" value="PROKAR_LIPOPROTEIN"/>
    <property type="match status" value="1"/>
</dbReference>
<evidence type="ECO:0000256" key="8">
    <source>
        <dbReference type="SAM" id="Coils"/>
    </source>
</evidence>
<protein>
    <submittedName>
        <fullName evidence="11">Ger(X)C family spore germination protein</fullName>
    </submittedName>
</protein>
<evidence type="ECO:0000256" key="6">
    <source>
        <dbReference type="ARBA" id="ARBA00023139"/>
    </source>
</evidence>
<keyword evidence="8" id="KW-0175">Coiled coil</keyword>
<dbReference type="InterPro" id="IPR038501">
    <property type="entry name" value="Spore_GerAC_C_sf"/>
</dbReference>
<evidence type="ECO:0000313" key="11">
    <source>
        <dbReference type="EMBL" id="MFC5541462.1"/>
    </source>
</evidence>
<evidence type="ECO:0000256" key="4">
    <source>
        <dbReference type="ARBA" id="ARBA00022729"/>
    </source>
</evidence>
<evidence type="ECO:0000259" key="9">
    <source>
        <dbReference type="Pfam" id="PF05504"/>
    </source>
</evidence>
<dbReference type="PANTHER" id="PTHR35789">
    <property type="entry name" value="SPORE GERMINATION PROTEIN B3"/>
    <property type="match status" value="1"/>
</dbReference>
<dbReference type="Proteomes" id="UP001595978">
    <property type="component" value="Unassembled WGS sequence"/>
</dbReference>
<feature type="domain" description="Spore germination protein N-terminal" evidence="10">
    <location>
        <begin position="22"/>
        <end position="221"/>
    </location>
</feature>
<dbReference type="RefSeq" id="WP_390309144.1">
    <property type="nucleotide sequence ID" value="NZ_JBHSNQ010000055.1"/>
</dbReference>
<keyword evidence="5" id="KW-0472">Membrane</keyword>
<keyword evidence="7" id="KW-0449">Lipoprotein</keyword>
<dbReference type="Pfam" id="PF05504">
    <property type="entry name" value="Spore_GerAC"/>
    <property type="match status" value="1"/>
</dbReference>
<gene>
    <name evidence="11" type="ORF">ACFPOH_06675</name>
</gene>
<keyword evidence="12" id="KW-1185">Reference proteome</keyword>